<feature type="signal peptide" evidence="1">
    <location>
        <begin position="1"/>
        <end position="17"/>
    </location>
</feature>
<protein>
    <recommendedName>
        <fullName evidence="4">Secreted protein</fullName>
    </recommendedName>
</protein>
<dbReference type="Proteomes" id="UP001302257">
    <property type="component" value="Chromosome"/>
</dbReference>
<dbReference type="EMBL" id="CP132507">
    <property type="protein sequence ID" value="WNO03545.1"/>
    <property type="molecule type" value="Genomic_DNA"/>
</dbReference>
<keyword evidence="3" id="KW-1185">Reference proteome</keyword>
<evidence type="ECO:0000313" key="2">
    <source>
        <dbReference type="EMBL" id="WNO03545.1"/>
    </source>
</evidence>
<dbReference type="RefSeq" id="WP_313866438.1">
    <property type="nucleotide sequence ID" value="NZ_CP132507.1"/>
</dbReference>
<evidence type="ECO:0000313" key="3">
    <source>
        <dbReference type="Proteomes" id="UP001302257"/>
    </source>
</evidence>
<evidence type="ECO:0008006" key="4">
    <source>
        <dbReference type="Google" id="ProtNLM"/>
    </source>
</evidence>
<gene>
    <name evidence="2" type="ORF">RAN89_11500</name>
</gene>
<evidence type="ECO:0000256" key="1">
    <source>
        <dbReference type="SAM" id="SignalP"/>
    </source>
</evidence>
<sequence length="211" mass="23836">MIRVITIALLLPAFAWAQAPIQFSNSPKAIQQYESSTLESLVERCPVVKAESYKAPDEVRSLRNGFVDVVTQNPQTGLYSVFVFDRDKRSFILVDGQALSRDKKLSLRLVLPRDYGRCRLVRTLQGPEMLEVVHTERNYVSEVQRMQKLSKELLELSAAAVPQPAACVAPAGMQDFQFWDGGTRVSLNMCHEATAAMVERLRKTVRKAHER</sequence>
<proteinExistence type="predicted"/>
<name>A0ABZ0AW91_9BURK</name>
<organism evidence="2 3">
    <name type="scientific">Rhodoferax mekongensis</name>
    <dbReference type="NCBI Taxonomy" id="3068341"/>
    <lineage>
        <taxon>Bacteria</taxon>
        <taxon>Pseudomonadati</taxon>
        <taxon>Pseudomonadota</taxon>
        <taxon>Betaproteobacteria</taxon>
        <taxon>Burkholderiales</taxon>
        <taxon>Comamonadaceae</taxon>
        <taxon>Rhodoferax</taxon>
    </lineage>
</organism>
<accession>A0ABZ0AW91</accession>
<reference evidence="2 3" key="1">
    <citation type="submission" date="2023-08" db="EMBL/GenBank/DDBJ databases">
        <title>Rhodoferax potami sp. nov. and Rhodoferax mekongensis sp. nov., isolated from the Mekong River in Thailand.</title>
        <authorList>
            <person name="Kitikhun S."/>
            <person name="Charoenyingcharoen P."/>
            <person name="Siriarchawattana P."/>
            <person name="Likhitrattanapisal S."/>
            <person name="Nilsakha T."/>
            <person name="Chanpet A."/>
            <person name="Rattanawaree P."/>
            <person name="Ingsriswang S."/>
        </authorList>
    </citation>
    <scope>NUCLEOTIDE SEQUENCE [LARGE SCALE GENOMIC DNA]</scope>
    <source>
        <strain evidence="2 3">TBRC 17307</strain>
    </source>
</reference>
<keyword evidence="1" id="KW-0732">Signal</keyword>
<feature type="chain" id="PRO_5045544989" description="Secreted protein" evidence="1">
    <location>
        <begin position="18"/>
        <end position="211"/>
    </location>
</feature>